<dbReference type="Proteomes" id="UP001152300">
    <property type="component" value="Unassembled WGS sequence"/>
</dbReference>
<comment type="caution">
    <text evidence="3">The sequence shown here is derived from an EMBL/GenBank/DDBJ whole genome shotgun (WGS) entry which is preliminary data.</text>
</comment>
<protein>
    <submittedName>
        <fullName evidence="3">Uncharacterized protein</fullName>
    </submittedName>
</protein>
<proteinExistence type="predicted"/>
<organism evidence="3 4">
    <name type="scientific">Sclerotinia nivalis</name>
    <dbReference type="NCBI Taxonomy" id="352851"/>
    <lineage>
        <taxon>Eukaryota</taxon>
        <taxon>Fungi</taxon>
        <taxon>Dikarya</taxon>
        <taxon>Ascomycota</taxon>
        <taxon>Pezizomycotina</taxon>
        <taxon>Leotiomycetes</taxon>
        <taxon>Helotiales</taxon>
        <taxon>Sclerotiniaceae</taxon>
        <taxon>Sclerotinia</taxon>
    </lineage>
</organism>
<keyword evidence="2" id="KW-0472">Membrane</keyword>
<sequence length="170" mass="18679">MTSFAEHTVFGFGSSASSIAPKDLPFALMYSMAVITVCLVPAPLVSLLALGSQKEPTTIGDSRGWIREYCRKKNIAEDKAKDGGRSSEVLATQARKKGRPQKSLDPPFPSPLLSPFGVKTDIEGRYDFVDPEPAQNLPWRQNKYGRESPAQGTLELPQQCRCKHGEWVGL</sequence>
<reference evidence="3" key="1">
    <citation type="submission" date="2022-11" db="EMBL/GenBank/DDBJ databases">
        <title>Genome Resource of Sclerotinia nivalis Strain SnTB1, a Plant Pathogen Isolated from American Ginseng.</title>
        <authorList>
            <person name="Fan S."/>
        </authorList>
    </citation>
    <scope>NUCLEOTIDE SEQUENCE</scope>
    <source>
        <strain evidence="3">SnTB1</strain>
    </source>
</reference>
<feature type="transmembrane region" description="Helical" evidence="2">
    <location>
        <begin position="27"/>
        <end position="50"/>
    </location>
</feature>
<feature type="region of interest" description="Disordered" evidence="1">
    <location>
        <begin position="130"/>
        <end position="152"/>
    </location>
</feature>
<name>A0A9X0DGW2_9HELO</name>
<keyword evidence="2" id="KW-1133">Transmembrane helix</keyword>
<keyword evidence="4" id="KW-1185">Reference proteome</keyword>
<evidence type="ECO:0000313" key="4">
    <source>
        <dbReference type="Proteomes" id="UP001152300"/>
    </source>
</evidence>
<gene>
    <name evidence="3" type="ORF">OCU04_009806</name>
</gene>
<evidence type="ECO:0000256" key="1">
    <source>
        <dbReference type="SAM" id="MobiDB-lite"/>
    </source>
</evidence>
<keyword evidence="2" id="KW-0812">Transmembrane</keyword>
<accession>A0A9X0DGW2</accession>
<dbReference type="OrthoDB" id="10439829at2759"/>
<dbReference type="EMBL" id="JAPEIS010000011">
    <property type="protein sequence ID" value="KAJ8062025.1"/>
    <property type="molecule type" value="Genomic_DNA"/>
</dbReference>
<feature type="region of interest" description="Disordered" evidence="1">
    <location>
        <begin position="77"/>
        <end position="115"/>
    </location>
</feature>
<evidence type="ECO:0000313" key="3">
    <source>
        <dbReference type="EMBL" id="KAJ8062025.1"/>
    </source>
</evidence>
<dbReference type="AlphaFoldDB" id="A0A9X0DGW2"/>
<evidence type="ECO:0000256" key="2">
    <source>
        <dbReference type="SAM" id="Phobius"/>
    </source>
</evidence>